<dbReference type="InterPro" id="IPR019715">
    <property type="entry name" value="Haemolysin_XhlA"/>
</dbReference>
<evidence type="ECO:0000256" key="1">
    <source>
        <dbReference type="SAM" id="Coils"/>
    </source>
</evidence>
<gene>
    <name evidence="3" type="ORF">SB48_HM08orf03324</name>
</gene>
<feature type="transmembrane region" description="Helical" evidence="2">
    <location>
        <begin position="66"/>
        <end position="87"/>
    </location>
</feature>
<keyword evidence="1" id="KW-0175">Coiled coil</keyword>
<dbReference type="EMBL" id="CP010525">
    <property type="protein sequence ID" value="AJO22897.1"/>
    <property type="molecule type" value="Genomic_DNA"/>
</dbReference>
<feature type="coiled-coil region" evidence="1">
    <location>
        <begin position="11"/>
        <end position="38"/>
    </location>
</feature>
<sequence>MEADQQVDIWRETLQKDLEAIKTEQVNMKSDIRRLQDKELMQDQQIDSIKEDLKEIKEDTKWLRHAITNALIVALIGGAVAIFFAAIQNFD</sequence>
<keyword evidence="4" id="KW-1185">Reference proteome</keyword>
<dbReference type="Pfam" id="PF10779">
    <property type="entry name" value="XhlA"/>
    <property type="match status" value="1"/>
</dbReference>
<evidence type="ECO:0000313" key="3">
    <source>
        <dbReference type="EMBL" id="AJO22897.1"/>
    </source>
</evidence>
<keyword evidence="2" id="KW-0472">Membrane</keyword>
<evidence type="ECO:0000313" key="4">
    <source>
        <dbReference type="Proteomes" id="UP000032024"/>
    </source>
</evidence>
<reference evidence="4" key="1">
    <citation type="submission" date="2015-01" db="EMBL/GenBank/DDBJ databases">
        <title>Comparative genome analysis of Bacillus coagulans HM-08, Clostridium butyricum HM-68, Bacillus subtilis HM-66 and Bacillus paralicheniformis BL-09.</title>
        <authorList>
            <person name="Zhang H."/>
        </authorList>
    </citation>
    <scope>NUCLEOTIDE SEQUENCE [LARGE SCALE GENOMIC DNA]</scope>
    <source>
        <strain evidence="4">HM-08</strain>
    </source>
</reference>
<keyword evidence="2" id="KW-1133">Transmembrane helix</keyword>
<organism evidence="3 4">
    <name type="scientific">Heyndrickxia coagulans</name>
    <name type="common">Weizmannia coagulans</name>
    <dbReference type="NCBI Taxonomy" id="1398"/>
    <lineage>
        <taxon>Bacteria</taxon>
        <taxon>Bacillati</taxon>
        <taxon>Bacillota</taxon>
        <taxon>Bacilli</taxon>
        <taxon>Bacillales</taxon>
        <taxon>Bacillaceae</taxon>
        <taxon>Heyndrickxia</taxon>
    </lineage>
</organism>
<keyword evidence="2" id="KW-0812">Transmembrane</keyword>
<evidence type="ECO:0000256" key="2">
    <source>
        <dbReference type="SAM" id="Phobius"/>
    </source>
</evidence>
<dbReference type="RefSeq" id="WP_052042172.1">
    <property type="nucleotide sequence ID" value="NZ_CP010525.1"/>
</dbReference>
<dbReference type="AlphaFoldDB" id="A0AAN0T4U0"/>
<accession>A0AAN0T4U0</accession>
<protein>
    <submittedName>
        <fullName evidence="3">Uncharacterized protein</fullName>
    </submittedName>
</protein>
<dbReference type="Proteomes" id="UP000032024">
    <property type="component" value="Chromosome"/>
</dbReference>
<name>A0AAN0T4U0_HEYCO</name>
<proteinExistence type="predicted"/>